<keyword evidence="4" id="KW-1185">Reference proteome</keyword>
<name>A0A8J5F5C4_ZINOF</name>
<proteinExistence type="predicted"/>
<evidence type="ECO:0000256" key="1">
    <source>
        <dbReference type="SAM" id="MobiDB-lite"/>
    </source>
</evidence>
<reference evidence="3 4" key="1">
    <citation type="submission" date="2020-08" db="EMBL/GenBank/DDBJ databases">
        <title>Plant Genome Project.</title>
        <authorList>
            <person name="Zhang R.-G."/>
        </authorList>
    </citation>
    <scope>NUCLEOTIDE SEQUENCE [LARGE SCALE GENOMIC DNA]</scope>
    <source>
        <tissue evidence="3">Rhizome</tissue>
    </source>
</reference>
<dbReference type="InterPro" id="IPR001623">
    <property type="entry name" value="DnaJ_domain"/>
</dbReference>
<evidence type="ECO:0000313" key="4">
    <source>
        <dbReference type="Proteomes" id="UP000734854"/>
    </source>
</evidence>
<comment type="caution">
    <text evidence="3">The sequence shown here is derived from an EMBL/GenBank/DDBJ whole genome shotgun (WGS) entry which is preliminary data.</text>
</comment>
<dbReference type="Pfam" id="PF00226">
    <property type="entry name" value="DnaJ"/>
    <property type="match status" value="1"/>
</dbReference>
<organism evidence="3 4">
    <name type="scientific">Zingiber officinale</name>
    <name type="common">Ginger</name>
    <name type="synonym">Amomum zingiber</name>
    <dbReference type="NCBI Taxonomy" id="94328"/>
    <lineage>
        <taxon>Eukaryota</taxon>
        <taxon>Viridiplantae</taxon>
        <taxon>Streptophyta</taxon>
        <taxon>Embryophyta</taxon>
        <taxon>Tracheophyta</taxon>
        <taxon>Spermatophyta</taxon>
        <taxon>Magnoliopsida</taxon>
        <taxon>Liliopsida</taxon>
        <taxon>Zingiberales</taxon>
        <taxon>Zingiberaceae</taxon>
        <taxon>Zingiber</taxon>
    </lineage>
</organism>
<accession>A0A8J5F5C4</accession>
<dbReference type="EMBL" id="JACMSC010000017">
    <property type="protein sequence ID" value="KAG6478952.1"/>
    <property type="molecule type" value="Genomic_DNA"/>
</dbReference>
<evidence type="ECO:0000313" key="3">
    <source>
        <dbReference type="EMBL" id="KAG6478952.1"/>
    </source>
</evidence>
<dbReference type="PANTHER" id="PTHR44137">
    <property type="entry name" value="BNAC03G44070D PROTEIN"/>
    <property type="match status" value="1"/>
</dbReference>
<sequence length="262" mass="29750">MDCNREDAKRIMELAEIKFKANDVEGAKCIAQKACDMFGDLPDIRRAVAAYEVHLAAAQKNWHAVLRLRPGEDDQHKVREQFLKMSILTHPDKNSSSASDGAFKFVMEAWSRLSIMAARSKSSNSNAKDDDNNNNAESGRKRQQEEEDSSKSNKKRHEEEETNKKKRHEEEETNKSSNTDDVCPQCVDGCCKFLDKERTIKRCETCKLIVLMARDLNFKLRVEGRGTVKLAWEKLRIEVQSANKVNIQGGGCIEITPTNSDE</sequence>
<evidence type="ECO:0000259" key="2">
    <source>
        <dbReference type="PROSITE" id="PS50076"/>
    </source>
</evidence>
<dbReference type="CDD" id="cd06257">
    <property type="entry name" value="DnaJ"/>
    <property type="match status" value="1"/>
</dbReference>
<feature type="region of interest" description="Disordered" evidence="1">
    <location>
        <begin position="119"/>
        <end position="179"/>
    </location>
</feature>
<dbReference type="PROSITE" id="PS50076">
    <property type="entry name" value="DNAJ_2"/>
    <property type="match status" value="1"/>
</dbReference>
<dbReference type="SMART" id="SM00271">
    <property type="entry name" value="DnaJ"/>
    <property type="match status" value="1"/>
</dbReference>
<feature type="compositionally biased region" description="Basic and acidic residues" evidence="1">
    <location>
        <begin position="156"/>
        <end position="174"/>
    </location>
</feature>
<dbReference type="AlphaFoldDB" id="A0A8J5F5C4"/>
<gene>
    <name evidence="3" type="ORF">ZIOFF_062400</name>
</gene>
<dbReference type="OrthoDB" id="10250354at2759"/>
<dbReference type="PANTHER" id="PTHR44137:SF3">
    <property type="entry name" value="DNAJ HEAT SHOCK N-TERMINAL DOMAIN-CONTAINING PROTEIN"/>
    <property type="match status" value="1"/>
</dbReference>
<dbReference type="Proteomes" id="UP000734854">
    <property type="component" value="Unassembled WGS sequence"/>
</dbReference>
<protein>
    <recommendedName>
        <fullName evidence="2">J domain-containing protein</fullName>
    </recommendedName>
</protein>
<feature type="domain" description="J" evidence="2">
    <location>
        <begin position="61"/>
        <end position="126"/>
    </location>
</feature>